<organism evidence="3 4">
    <name type="scientific">Aspergillus calidoustus</name>
    <dbReference type="NCBI Taxonomy" id="454130"/>
    <lineage>
        <taxon>Eukaryota</taxon>
        <taxon>Fungi</taxon>
        <taxon>Dikarya</taxon>
        <taxon>Ascomycota</taxon>
        <taxon>Pezizomycotina</taxon>
        <taxon>Eurotiomycetes</taxon>
        <taxon>Eurotiomycetidae</taxon>
        <taxon>Eurotiales</taxon>
        <taxon>Aspergillaceae</taxon>
        <taxon>Aspergillus</taxon>
        <taxon>Aspergillus subgen. Nidulantes</taxon>
    </lineage>
</organism>
<feature type="transmembrane region" description="Helical" evidence="2">
    <location>
        <begin position="30"/>
        <end position="50"/>
    </location>
</feature>
<keyword evidence="2" id="KW-0472">Membrane</keyword>
<feature type="region of interest" description="Disordered" evidence="1">
    <location>
        <begin position="69"/>
        <end position="92"/>
    </location>
</feature>
<name>A0A0U5GWJ6_ASPCI</name>
<evidence type="ECO:0000313" key="4">
    <source>
        <dbReference type="Proteomes" id="UP000054771"/>
    </source>
</evidence>
<keyword evidence="2" id="KW-0812">Transmembrane</keyword>
<gene>
    <name evidence="3" type="ORF">ASPCAL09300</name>
</gene>
<accession>A0A0U5GWJ6</accession>
<evidence type="ECO:0000256" key="2">
    <source>
        <dbReference type="SAM" id="Phobius"/>
    </source>
</evidence>
<keyword evidence="4" id="KW-1185">Reference proteome</keyword>
<reference evidence="4" key="1">
    <citation type="journal article" date="2016" name="Genome Announc.">
        <title>Draft genome sequences of fungus Aspergillus calidoustus.</title>
        <authorList>
            <person name="Horn F."/>
            <person name="Linde J."/>
            <person name="Mattern D.J."/>
            <person name="Walther G."/>
            <person name="Guthke R."/>
            <person name="Scherlach K."/>
            <person name="Martin K."/>
            <person name="Brakhage A.A."/>
            <person name="Petzke L."/>
            <person name="Valiante V."/>
        </authorList>
    </citation>
    <scope>NUCLEOTIDE SEQUENCE [LARGE SCALE GENOMIC DNA]</scope>
    <source>
        <strain evidence="4">SF006504</strain>
    </source>
</reference>
<dbReference type="EMBL" id="CDMC01000007">
    <property type="protein sequence ID" value="CEN62668.1"/>
    <property type="molecule type" value="Genomic_DNA"/>
</dbReference>
<dbReference type="Proteomes" id="UP000054771">
    <property type="component" value="Unassembled WGS sequence"/>
</dbReference>
<evidence type="ECO:0000256" key="1">
    <source>
        <dbReference type="SAM" id="MobiDB-lite"/>
    </source>
</evidence>
<dbReference type="OMA" id="LQTESCD"/>
<dbReference type="OrthoDB" id="4505199at2759"/>
<sequence>MTQQFPRHFLFLPRTTPKRDFSKPPFRKSALALGLIVGFLVLLITTLVMIRIKTGPGFIRALFSRRSKRGRNGKLAKEPSSSTHSADDVASVRSTVNQRTMVLVDKELEILGLLTDPRIPPAMGQSQHQNQIHPPAPQPSSTMTTLVIPVSGQSSQSCLKPQLHLQTESCDTLSAQRYEPLTPTSPLLPPPPSLWLPLQRPSQAARPSSERGVAATRVEIEEIYTDTMTPLSPSPSHLTFATRSSGVFPCGFEPYAVDDGACPVSDRMSEDTVLVLPSPPRVIRAYGYARG</sequence>
<evidence type="ECO:0000313" key="3">
    <source>
        <dbReference type="EMBL" id="CEN62668.1"/>
    </source>
</evidence>
<dbReference type="AlphaFoldDB" id="A0A0U5GWJ6"/>
<protein>
    <submittedName>
        <fullName evidence="3">Uncharacterized protein</fullName>
    </submittedName>
</protein>
<proteinExistence type="predicted"/>
<keyword evidence="2" id="KW-1133">Transmembrane helix</keyword>